<evidence type="ECO:0000313" key="3">
    <source>
        <dbReference type="Proteomes" id="UP000319804"/>
    </source>
</evidence>
<comment type="caution">
    <text evidence="2">The sequence shown here is derived from an EMBL/GenBank/DDBJ whole genome shotgun (WGS) entry which is preliminary data.</text>
</comment>
<dbReference type="SUPFAM" id="SSF51004">
    <property type="entry name" value="C-terminal (heme d1) domain of cytochrome cd1-nitrite reductase"/>
    <property type="match status" value="1"/>
</dbReference>
<proteinExistence type="inferred from homology"/>
<evidence type="ECO:0000313" key="2">
    <source>
        <dbReference type="EMBL" id="TQM97804.1"/>
    </source>
</evidence>
<dbReference type="InterPro" id="IPR019405">
    <property type="entry name" value="Lactonase_7-beta_prop"/>
</dbReference>
<accession>A0A4Y3UKS8</accession>
<dbReference type="AlphaFoldDB" id="A0A4Y3UKS8"/>
<dbReference type="RefSeq" id="WP_141380794.1">
    <property type="nucleotide sequence ID" value="NZ_BJNA01000033.1"/>
</dbReference>
<evidence type="ECO:0000256" key="1">
    <source>
        <dbReference type="ARBA" id="ARBA00005564"/>
    </source>
</evidence>
<keyword evidence="3" id="KW-1185">Reference proteome</keyword>
<dbReference type="Pfam" id="PF10282">
    <property type="entry name" value="Lactonase"/>
    <property type="match status" value="1"/>
</dbReference>
<comment type="similarity">
    <text evidence="1">Belongs to the cycloisomerase 2 family.</text>
</comment>
<dbReference type="InterPro" id="IPR050282">
    <property type="entry name" value="Cycloisomerase_2"/>
</dbReference>
<dbReference type="Proteomes" id="UP000319804">
    <property type="component" value="Unassembled WGS sequence"/>
</dbReference>
<dbReference type="InterPro" id="IPR011048">
    <property type="entry name" value="Haem_d1_sf"/>
</dbReference>
<dbReference type="PANTHER" id="PTHR30344:SF1">
    <property type="entry name" value="6-PHOSPHOGLUCONOLACTONASE"/>
    <property type="match status" value="1"/>
</dbReference>
<protein>
    <submittedName>
        <fullName evidence="2">6-phosphogluconolactonase (Cycloisomerase 2 family)</fullName>
    </submittedName>
</protein>
<dbReference type="EMBL" id="VFPS01000003">
    <property type="protein sequence ID" value="TQM97804.1"/>
    <property type="molecule type" value="Genomic_DNA"/>
</dbReference>
<dbReference type="OrthoDB" id="9790815at2"/>
<dbReference type="InterPro" id="IPR015943">
    <property type="entry name" value="WD40/YVTN_repeat-like_dom_sf"/>
</dbReference>
<dbReference type="GO" id="GO:0016853">
    <property type="term" value="F:isomerase activity"/>
    <property type="evidence" value="ECO:0007669"/>
    <property type="project" value="UniProtKB-KW"/>
</dbReference>
<reference evidence="2 3" key="1">
    <citation type="submission" date="2019-06" db="EMBL/GenBank/DDBJ databases">
        <title>Sequencing the genomes of 1000 actinobacteria strains.</title>
        <authorList>
            <person name="Klenk H.-P."/>
        </authorList>
    </citation>
    <scope>NUCLEOTIDE SEQUENCE [LARGE SCALE GENOMIC DNA]</scope>
    <source>
        <strain evidence="2 3">DSM 20427</strain>
    </source>
</reference>
<dbReference type="GO" id="GO:0017057">
    <property type="term" value="F:6-phosphogluconolactonase activity"/>
    <property type="evidence" value="ECO:0007669"/>
    <property type="project" value="TreeGrafter"/>
</dbReference>
<dbReference type="PANTHER" id="PTHR30344">
    <property type="entry name" value="6-PHOSPHOGLUCONOLACTONASE-RELATED"/>
    <property type="match status" value="1"/>
</dbReference>
<organism evidence="2 3">
    <name type="scientific">Microbacterium lacticum</name>
    <dbReference type="NCBI Taxonomy" id="33885"/>
    <lineage>
        <taxon>Bacteria</taxon>
        <taxon>Bacillati</taxon>
        <taxon>Actinomycetota</taxon>
        <taxon>Actinomycetes</taxon>
        <taxon>Micrococcales</taxon>
        <taxon>Microbacteriaceae</taxon>
        <taxon>Microbacterium</taxon>
    </lineage>
</organism>
<name>A0A4Y3UKS8_9MICO</name>
<gene>
    <name evidence="2" type="ORF">FHX68_1801</name>
</gene>
<sequence>MRFFLGGYGADMGGDADGIGVLHAGAPDDALAGGELAWAGTAAAAASPSWLAWHPTLDVVYAAQEGRGDVQAFRRTGPGTFAPLGPAVPVGDSVCHVAVSPSGASLIASCYGDGRVVRVAVDATGAPATVAGAAPGAPAAGAASVDPHAGLGEERAPHARQATFVPGGFVSTDLGFDSVRVWSPPSAGERAAPALRQTVTLPRGSGPRHAVWHPSGHLYVVTEYSNEVFVLRPGSDGAWMLVGGAPLVGTEVGVDFPAEIALSRDGRFAVVGVRGSNTLASLRVDGDGGSLASVALVESGVDWPRHHVIARDTVLVAGQRSSEIASLTLDERTGVPGRVRRRVEAPTPTALLADR</sequence>
<keyword evidence="2" id="KW-0413">Isomerase</keyword>
<dbReference type="Gene3D" id="2.130.10.10">
    <property type="entry name" value="YVTN repeat-like/Quinoprotein amine dehydrogenase"/>
    <property type="match status" value="1"/>
</dbReference>